<dbReference type="KEGG" id="salj:SMD11_3533"/>
<evidence type="ECO:0000313" key="4">
    <source>
        <dbReference type="Proteomes" id="UP000195755"/>
    </source>
</evidence>
<dbReference type="Gene3D" id="3.40.50.410">
    <property type="entry name" value="von Willebrand factor, type A domain"/>
    <property type="match status" value="1"/>
</dbReference>
<dbReference type="InterPro" id="IPR019303">
    <property type="entry name" value="vWA_TerF_C"/>
</dbReference>
<dbReference type="Proteomes" id="UP000195755">
    <property type="component" value="Chromosome"/>
</dbReference>
<dbReference type="RefSeq" id="WP_087927330.1">
    <property type="nucleotide sequence ID" value="NZ_CP021744.1"/>
</dbReference>
<proteinExistence type="predicted"/>
<dbReference type="SMART" id="SM00327">
    <property type="entry name" value="VWA"/>
    <property type="match status" value="1"/>
</dbReference>
<reference evidence="3 4" key="1">
    <citation type="submission" date="2017-06" db="EMBL/GenBank/DDBJ databases">
        <title>Streptomyces albireticuli Genome sequencing and assembly.</title>
        <authorList>
            <person name="Wang Y."/>
            <person name="Du B."/>
            <person name="Ding Y."/>
            <person name="Liu H."/>
            <person name="Hou Q."/>
            <person name="Liu K."/>
            <person name="Yao L."/>
            <person name="Wang C."/>
        </authorList>
    </citation>
    <scope>NUCLEOTIDE SEQUENCE [LARGE SCALE GENOMIC DNA]</scope>
    <source>
        <strain evidence="3 4">MDJK11</strain>
    </source>
</reference>
<dbReference type="Pfam" id="PF10138">
    <property type="entry name" value="vWA-TerF-like"/>
    <property type="match status" value="1"/>
</dbReference>
<dbReference type="AlphaFoldDB" id="A0A1Z2L4F7"/>
<feature type="compositionally biased region" description="Low complexity" evidence="1">
    <location>
        <begin position="39"/>
        <end position="70"/>
    </location>
</feature>
<feature type="domain" description="VWFA" evidence="2">
    <location>
        <begin position="258"/>
        <end position="441"/>
    </location>
</feature>
<sequence>MGIRSLLRNAFGRSRTATAERDEPGLPQQNAGQADVDGGEPAAAGPAPGKEPAGTAATVPAPAAEPAPTGGRDEDEAAGVTAPAAPAGAPAIARPRASAEGAVPEPAAEPVAPAAAEPAEALRAPVPAQPRPAAADTVPDPGPLGPTPGPVPHPDPLPQPEPSPTPMPAPKPVPEPDPVPAPHPEPLPEPEPTPRPAPPRPEPVPGPTPEPSPAMPPREQAPAVSLEKLERTAPALVSLYKEAKVSLEKQGLAGQRAAVYLVLDRSGSMREYYRNGTVQHLAEQVLGLSANLDDDGTVPVVFFSTDVDGVAELSLTDYAGRIEELHAGMGHMGRTNYHWAMEAVIEHYRKSGATDPAFVVFQTDGGPYSKPAAERALCQAAELPIFWQFVGFGDPEGKGFDFLRKLDDLPVPEKRVVDNAGFFHAGRDPRALGDARLYKELMVEFPDWLTEARAAGIVRD</sequence>
<name>A0A1Z2L4F7_9ACTN</name>
<protein>
    <submittedName>
        <fullName evidence="3">Toxic cation resistance protein</fullName>
    </submittedName>
</protein>
<dbReference type="PROSITE" id="PS50234">
    <property type="entry name" value="VWFA"/>
    <property type="match status" value="1"/>
</dbReference>
<dbReference type="EMBL" id="CP021744">
    <property type="protein sequence ID" value="ARZ69166.1"/>
    <property type="molecule type" value="Genomic_DNA"/>
</dbReference>
<feature type="compositionally biased region" description="Low complexity" evidence="1">
    <location>
        <begin position="78"/>
        <end position="135"/>
    </location>
</feature>
<evidence type="ECO:0000259" key="2">
    <source>
        <dbReference type="PROSITE" id="PS50234"/>
    </source>
</evidence>
<accession>A0A1Z2L4F7</accession>
<dbReference type="CDD" id="cd00198">
    <property type="entry name" value="vWFA"/>
    <property type="match status" value="1"/>
</dbReference>
<feature type="compositionally biased region" description="Pro residues" evidence="1">
    <location>
        <begin position="140"/>
        <end position="216"/>
    </location>
</feature>
<evidence type="ECO:0000313" key="3">
    <source>
        <dbReference type="EMBL" id="ARZ69166.1"/>
    </source>
</evidence>
<dbReference type="OrthoDB" id="5756874at2"/>
<evidence type="ECO:0000256" key="1">
    <source>
        <dbReference type="SAM" id="MobiDB-lite"/>
    </source>
</evidence>
<dbReference type="SUPFAM" id="SSF53300">
    <property type="entry name" value="vWA-like"/>
    <property type="match status" value="1"/>
</dbReference>
<organism evidence="3 4">
    <name type="scientific">Streptomyces albireticuli</name>
    <dbReference type="NCBI Taxonomy" id="1940"/>
    <lineage>
        <taxon>Bacteria</taxon>
        <taxon>Bacillati</taxon>
        <taxon>Actinomycetota</taxon>
        <taxon>Actinomycetes</taxon>
        <taxon>Kitasatosporales</taxon>
        <taxon>Streptomycetaceae</taxon>
        <taxon>Streptomyces</taxon>
    </lineage>
</organism>
<dbReference type="InterPro" id="IPR002035">
    <property type="entry name" value="VWF_A"/>
</dbReference>
<gene>
    <name evidence="3" type="ORF">SMD11_3533</name>
</gene>
<dbReference type="InterPro" id="IPR036465">
    <property type="entry name" value="vWFA_dom_sf"/>
</dbReference>
<feature type="region of interest" description="Disordered" evidence="1">
    <location>
        <begin position="1"/>
        <end position="224"/>
    </location>
</feature>